<keyword evidence="5" id="KW-0732">Signal</keyword>
<evidence type="ECO:0000313" key="7">
    <source>
        <dbReference type="EMBL" id="MBW0511531.1"/>
    </source>
</evidence>
<feature type="active site" description="Nucleophile" evidence="4">
    <location>
        <position position="301"/>
    </location>
</feature>
<protein>
    <recommendedName>
        <fullName evidence="6">GH26 domain-containing protein</fullName>
    </recommendedName>
</protein>
<dbReference type="PANTHER" id="PTHR40079">
    <property type="entry name" value="MANNAN ENDO-1,4-BETA-MANNOSIDASE E-RELATED"/>
    <property type="match status" value="1"/>
</dbReference>
<dbReference type="PANTHER" id="PTHR40079:SF6">
    <property type="entry name" value="GH26 DOMAIN-CONTAINING PROTEIN"/>
    <property type="match status" value="1"/>
</dbReference>
<dbReference type="EMBL" id="AVOT02022237">
    <property type="protein sequence ID" value="MBW0511531.1"/>
    <property type="molecule type" value="Genomic_DNA"/>
</dbReference>
<keyword evidence="2 4" id="KW-0378">Hydrolase</keyword>
<sequence>MLPRFQLSLVGPLALLTILIGFPTVLSKPHANQLSVRHHAHVRHAKRVNNDEANYKHKAKNCKFDPIYSNGKLLKIPCDAARVNGRLLFGLLPDDGTTGGPRQSMAGIIKHLHDKEIGIYGFYAQLHDNEVFSGYQFKWILDDLQKCQSMFIPAVMPCPKSWYGLTWEDSHQAVAIAKVCRNITDLGIGVSLRFAHEMNWYQRAREYSGNAKHFKEAWAVVTWAVRKYAPEVLMFWCPNVAHDNNVAEYHEYAPEDFDKTVDIVGFDYYPKEKPKKGHFLKMAKYFHDTFASDSRKMIIGETGLHYDGPVQDKVDWLDQIADAKDQLPHLVGVVWYNQRKDRDYKIVGDGTSNLLEAKLE</sequence>
<evidence type="ECO:0000256" key="5">
    <source>
        <dbReference type="SAM" id="SignalP"/>
    </source>
</evidence>
<dbReference type="InterPro" id="IPR017853">
    <property type="entry name" value="GH"/>
</dbReference>
<dbReference type="Gene3D" id="3.20.20.80">
    <property type="entry name" value="Glycosidases"/>
    <property type="match status" value="1"/>
</dbReference>
<comment type="caution">
    <text evidence="7">The sequence shown here is derived from an EMBL/GenBank/DDBJ whole genome shotgun (WGS) entry which is preliminary data.</text>
</comment>
<keyword evidence="3 4" id="KW-0326">Glycosidase</keyword>
<dbReference type="Proteomes" id="UP000765509">
    <property type="component" value="Unassembled WGS sequence"/>
</dbReference>
<accession>A0A9Q3DW17</accession>
<dbReference type="InterPro" id="IPR022790">
    <property type="entry name" value="GH26_dom"/>
</dbReference>
<feature type="signal peptide" evidence="5">
    <location>
        <begin position="1"/>
        <end position="27"/>
    </location>
</feature>
<dbReference type="GO" id="GO:0006080">
    <property type="term" value="P:substituted mannan metabolic process"/>
    <property type="evidence" value="ECO:0007669"/>
    <property type="project" value="InterPro"/>
</dbReference>
<evidence type="ECO:0000259" key="6">
    <source>
        <dbReference type="PROSITE" id="PS51764"/>
    </source>
</evidence>
<reference evidence="7" key="1">
    <citation type="submission" date="2021-03" db="EMBL/GenBank/DDBJ databases">
        <title>Draft genome sequence of rust myrtle Austropuccinia psidii MF-1, a brazilian biotype.</title>
        <authorList>
            <person name="Quecine M.C."/>
            <person name="Pachon D.M.R."/>
            <person name="Bonatelli M.L."/>
            <person name="Correr F.H."/>
            <person name="Franceschini L.M."/>
            <person name="Leite T.F."/>
            <person name="Margarido G.R.A."/>
            <person name="Almeida C.A."/>
            <person name="Ferrarezi J.A."/>
            <person name="Labate C.A."/>
        </authorList>
    </citation>
    <scope>NUCLEOTIDE SEQUENCE</scope>
    <source>
        <strain evidence="7">MF-1</strain>
    </source>
</reference>
<comment type="similarity">
    <text evidence="1 4">Belongs to the glycosyl hydrolase 26 family.</text>
</comment>
<evidence type="ECO:0000313" key="8">
    <source>
        <dbReference type="Proteomes" id="UP000765509"/>
    </source>
</evidence>
<feature type="chain" id="PRO_5040268695" description="GH26 domain-containing protein" evidence="5">
    <location>
        <begin position="28"/>
        <end position="360"/>
    </location>
</feature>
<dbReference type="SUPFAM" id="SSF51445">
    <property type="entry name" value="(Trans)glycosidases"/>
    <property type="match status" value="1"/>
</dbReference>
<dbReference type="OrthoDB" id="428177at2759"/>
<dbReference type="PROSITE" id="PS51764">
    <property type="entry name" value="GH26"/>
    <property type="match status" value="1"/>
</dbReference>
<dbReference type="AlphaFoldDB" id="A0A9Q3DW17"/>
<keyword evidence="8" id="KW-1185">Reference proteome</keyword>
<organism evidence="7 8">
    <name type="scientific">Austropuccinia psidii MF-1</name>
    <dbReference type="NCBI Taxonomy" id="1389203"/>
    <lineage>
        <taxon>Eukaryota</taxon>
        <taxon>Fungi</taxon>
        <taxon>Dikarya</taxon>
        <taxon>Basidiomycota</taxon>
        <taxon>Pucciniomycotina</taxon>
        <taxon>Pucciniomycetes</taxon>
        <taxon>Pucciniales</taxon>
        <taxon>Sphaerophragmiaceae</taxon>
        <taxon>Austropuccinia</taxon>
    </lineage>
</organism>
<name>A0A9Q3DW17_9BASI</name>
<dbReference type="GO" id="GO:0016985">
    <property type="term" value="F:mannan endo-1,4-beta-mannosidase activity"/>
    <property type="evidence" value="ECO:0007669"/>
    <property type="project" value="InterPro"/>
</dbReference>
<evidence type="ECO:0000256" key="3">
    <source>
        <dbReference type="ARBA" id="ARBA00023295"/>
    </source>
</evidence>
<gene>
    <name evidence="7" type="ORF">O181_051246</name>
</gene>
<feature type="active site" description="Proton donor" evidence="4">
    <location>
        <position position="197"/>
    </location>
</feature>
<proteinExistence type="inferred from homology"/>
<dbReference type="InterPro" id="IPR000805">
    <property type="entry name" value="Glyco_hydro_26"/>
</dbReference>
<evidence type="ECO:0000256" key="2">
    <source>
        <dbReference type="ARBA" id="ARBA00022801"/>
    </source>
</evidence>
<evidence type="ECO:0000256" key="4">
    <source>
        <dbReference type="PROSITE-ProRule" id="PRU01100"/>
    </source>
</evidence>
<evidence type="ECO:0000256" key="1">
    <source>
        <dbReference type="ARBA" id="ARBA00007754"/>
    </source>
</evidence>
<feature type="domain" description="GH26" evidence="6">
    <location>
        <begin position="68"/>
        <end position="360"/>
    </location>
</feature>